<dbReference type="EMBL" id="JAUHHV010000008">
    <property type="protein sequence ID" value="KAK1414704.1"/>
    <property type="molecule type" value="Genomic_DNA"/>
</dbReference>
<accession>A0AAD8K2Q2</accession>
<proteinExistence type="predicted"/>
<dbReference type="AlphaFoldDB" id="A0AAD8K2Q2"/>
<evidence type="ECO:0000313" key="2">
    <source>
        <dbReference type="EMBL" id="KAK1414704.1"/>
    </source>
</evidence>
<evidence type="ECO:0000313" key="3">
    <source>
        <dbReference type="Proteomes" id="UP001229421"/>
    </source>
</evidence>
<organism evidence="2 3">
    <name type="scientific">Tagetes erecta</name>
    <name type="common">African marigold</name>
    <dbReference type="NCBI Taxonomy" id="13708"/>
    <lineage>
        <taxon>Eukaryota</taxon>
        <taxon>Viridiplantae</taxon>
        <taxon>Streptophyta</taxon>
        <taxon>Embryophyta</taxon>
        <taxon>Tracheophyta</taxon>
        <taxon>Spermatophyta</taxon>
        <taxon>Magnoliopsida</taxon>
        <taxon>eudicotyledons</taxon>
        <taxon>Gunneridae</taxon>
        <taxon>Pentapetalae</taxon>
        <taxon>asterids</taxon>
        <taxon>campanulids</taxon>
        <taxon>Asterales</taxon>
        <taxon>Asteraceae</taxon>
        <taxon>Asteroideae</taxon>
        <taxon>Heliantheae alliance</taxon>
        <taxon>Tageteae</taxon>
        <taxon>Tagetes</taxon>
    </lineage>
</organism>
<sequence length="245" mass="27613">MIIQTIQAPHVLANSFFLDEYIFHKISEEDLLEFKSRLIDGSYISPFLYPSASIIAMLKEKIVLEWPKGRSDNACIQFYSYLRLYAANLIVHQKFPVAPNSGYSSQHIRKTSAGCRPCLQTSAEEEVDQTSAGCKKKTVCKSSGSDPHSVLLEHQSIQAMAVKRWGFAKIILFDYAFAKAVGSVCDAALNQPSVPTLVDVKWASWLRQSSFIIDWLELHFQKMANGSLCVTKAMQRELEQVWGIK</sequence>
<dbReference type="InterPro" id="IPR039540">
    <property type="entry name" value="UBL3-like_ubiquitin_dom"/>
</dbReference>
<comment type="caution">
    <text evidence="2">The sequence shown here is derived from an EMBL/GenBank/DDBJ whole genome shotgun (WGS) entry which is preliminary data.</text>
</comment>
<name>A0AAD8K2Q2_TARER</name>
<reference evidence="2" key="1">
    <citation type="journal article" date="2023" name="bioRxiv">
        <title>Improved chromosome-level genome assembly for marigold (Tagetes erecta).</title>
        <authorList>
            <person name="Jiang F."/>
            <person name="Yuan L."/>
            <person name="Wang S."/>
            <person name="Wang H."/>
            <person name="Xu D."/>
            <person name="Wang A."/>
            <person name="Fan W."/>
        </authorList>
    </citation>
    <scope>NUCLEOTIDE SEQUENCE</scope>
    <source>
        <strain evidence="2">WSJ</strain>
        <tissue evidence="2">Leaf</tissue>
    </source>
</reference>
<dbReference type="Proteomes" id="UP001229421">
    <property type="component" value="Unassembled WGS sequence"/>
</dbReference>
<dbReference type="Gene3D" id="3.10.20.90">
    <property type="entry name" value="Phosphatidylinositol 3-kinase Catalytic Subunit, Chain A, domain 1"/>
    <property type="match status" value="1"/>
</dbReference>
<feature type="domain" description="UBL3-like ubiquitin" evidence="1">
    <location>
        <begin position="31"/>
        <end position="72"/>
    </location>
</feature>
<protein>
    <recommendedName>
        <fullName evidence="1">UBL3-like ubiquitin domain-containing protein</fullName>
    </recommendedName>
</protein>
<gene>
    <name evidence="2" type="ORF">QVD17_30454</name>
</gene>
<dbReference type="Pfam" id="PF13881">
    <property type="entry name" value="Rad60-SLD_2"/>
    <property type="match status" value="1"/>
</dbReference>
<evidence type="ECO:0000259" key="1">
    <source>
        <dbReference type="Pfam" id="PF13881"/>
    </source>
</evidence>
<keyword evidence="3" id="KW-1185">Reference proteome</keyword>